<dbReference type="Pfam" id="PF21338">
    <property type="entry name" value="Top1B_N_bact"/>
    <property type="match status" value="1"/>
</dbReference>
<evidence type="ECO:0000256" key="2">
    <source>
        <dbReference type="ARBA" id="ARBA00006645"/>
    </source>
</evidence>
<comment type="similarity">
    <text evidence="2">Belongs to the type IB topoisomerase family.</text>
</comment>
<name>A0AAJ1X6T3_9RHOB</name>
<keyword evidence="6" id="KW-0413">Isomerase</keyword>
<dbReference type="GO" id="GO:0003677">
    <property type="term" value="F:DNA binding"/>
    <property type="evidence" value="ECO:0007669"/>
    <property type="project" value="UniProtKB-KW"/>
</dbReference>
<dbReference type="InterPro" id="IPR011010">
    <property type="entry name" value="DNA_brk_join_enz"/>
</dbReference>
<evidence type="ECO:0000313" key="9">
    <source>
        <dbReference type="EMBL" id="MDQ2095524.1"/>
    </source>
</evidence>
<evidence type="ECO:0000256" key="3">
    <source>
        <dbReference type="ARBA" id="ARBA00012891"/>
    </source>
</evidence>
<evidence type="ECO:0000256" key="4">
    <source>
        <dbReference type="ARBA" id="ARBA00023029"/>
    </source>
</evidence>
<dbReference type="SUPFAM" id="SSF55869">
    <property type="entry name" value="DNA topoisomerase I domain"/>
    <property type="match status" value="1"/>
</dbReference>
<dbReference type="AlphaFoldDB" id="A0AAJ1X6T3"/>
<evidence type="ECO:0000313" key="10">
    <source>
        <dbReference type="Proteomes" id="UP001227162"/>
    </source>
</evidence>
<evidence type="ECO:0000259" key="7">
    <source>
        <dbReference type="Pfam" id="PF01028"/>
    </source>
</evidence>
<keyword evidence="4" id="KW-0799">Topoisomerase</keyword>
<protein>
    <recommendedName>
        <fullName evidence="3">DNA topoisomerase</fullName>
        <ecNumber evidence="3">5.6.2.1</ecNumber>
    </recommendedName>
</protein>
<reference evidence="9" key="2">
    <citation type="submission" date="2023-04" db="EMBL/GenBank/DDBJ databases">
        <title>'Rhodoalgimonas zhirmunskyi' gen. nov., isolated from a red alga.</title>
        <authorList>
            <person name="Nedashkovskaya O.I."/>
            <person name="Otstavnykh N.Y."/>
            <person name="Bystritskaya E.P."/>
            <person name="Balabanova L.A."/>
            <person name="Isaeva M.P."/>
        </authorList>
    </citation>
    <scope>NUCLEOTIDE SEQUENCE</scope>
    <source>
        <strain evidence="9">10Alg 79</strain>
    </source>
</reference>
<dbReference type="Gene3D" id="3.30.66.10">
    <property type="entry name" value="DNA topoisomerase I domain"/>
    <property type="match status" value="1"/>
</dbReference>
<dbReference type="EMBL" id="JANFFA010000005">
    <property type="protein sequence ID" value="MDQ2095524.1"/>
    <property type="molecule type" value="Genomic_DNA"/>
</dbReference>
<dbReference type="GO" id="GO:0003917">
    <property type="term" value="F:DNA topoisomerase type I (single strand cut, ATP-independent) activity"/>
    <property type="evidence" value="ECO:0007669"/>
    <property type="project" value="UniProtKB-EC"/>
</dbReference>
<dbReference type="RefSeq" id="WP_317627149.1">
    <property type="nucleotide sequence ID" value="NZ_JANFFA010000005.1"/>
</dbReference>
<evidence type="ECO:0000256" key="6">
    <source>
        <dbReference type="ARBA" id="ARBA00023235"/>
    </source>
</evidence>
<dbReference type="PRINTS" id="PR00416">
    <property type="entry name" value="EUTPISMRASEI"/>
</dbReference>
<proteinExistence type="inferred from homology"/>
<keyword evidence="5" id="KW-0238">DNA-binding</keyword>
<dbReference type="InterPro" id="IPR013500">
    <property type="entry name" value="TopoI_cat_euk"/>
</dbReference>
<reference evidence="9" key="1">
    <citation type="submission" date="2022-07" db="EMBL/GenBank/DDBJ databases">
        <authorList>
            <person name="Otstavnykh N."/>
            <person name="Isaeva M."/>
            <person name="Bystritskaya E."/>
        </authorList>
    </citation>
    <scope>NUCLEOTIDE SEQUENCE</scope>
    <source>
        <strain evidence="9">10Alg 79</strain>
    </source>
</reference>
<keyword evidence="10" id="KW-1185">Reference proteome</keyword>
<dbReference type="InterPro" id="IPR001631">
    <property type="entry name" value="TopoI"/>
</dbReference>
<comment type="caution">
    <text evidence="9">The sequence shown here is derived from an EMBL/GenBank/DDBJ whole genome shotgun (WGS) entry which is preliminary data.</text>
</comment>
<feature type="domain" description="DNA topoisomerase IB N-terminal" evidence="8">
    <location>
        <begin position="25"/>
        <end position="73"/>
    </location>
</feature>
<dbReference type="InterPro" id="IPR014711">
    <property type="entry name" value="TopoI_cat_a-hlx-sub_euk"/>
</dbReference>
<dbReference type="GO" id="GO:0006265">
    <property type="term" value="P:DNA topological change"/>
    <property type="evidence" value="ECO:0007669"/>
    <property type="project" value="InterPro"/>
</dbReference>
<accession>A0AAJ1X6T3</accession>
<dbReference type="Pfam" id="PF01028">
    <property type="entry name" value="Topoisom_I"/>
    <property type="match status" value="1"/>
</dbReference>
<dbReference type="Gene3D" id="1.10.132.120">
    <property type="match status" value="1"/>
</dbReference>
<evidence type="ECO:0000256" key="1">
    <source>
        <dbReference type="ARBA" id="ARBA00000213"/>
    </source>
</evidence>
<dbReference type="Gene3D" id="3.90.15.10">
    <property type="entry name" value="Topoisomerase I, Chain A, domain 3"/>
    <property type="match status" value="1"/>
</dbReference>
<dbReference type="InterPro" id="IPR035447">
    <property type="entry name" value="DNA_topo_I_N_sf"/>
</dbReference>
<feature type="domain" description="DNA topoisomerase I catalytic core eukaryotic-type" evidence="7">
    <location>
        <begin position="91"/>
        <end position="263"/>
    </location>
</feature>
<organism evidence="9 10">
    <name type="scientific">Rhodalgimonas zhirmunskyi</name>
    <dbReference type="NCBI Taxonomy" id="2964767"/>
    <lineage>
        <taxon>Bacteria</taxon>
        <taxon>Pseudomonadati</taxon>
        <taxon>Pseudomonadota</taxon>
        <taxon>Alphaproteobacteria</taxon>
        <taxon>Rhodobacterales</taxon>
        <taxon>Roseobacteraceae</taxon>
        <taxon>Rhodalgimonas</taxon>
    </lineage>
</organism>
<dbReference type="PROSITE" id="PS52038">
    <property type="entry name" value="TOPO_IB_2"/>
    <property type="match status" value="1"/>
</dbReference>
<gene>
    <name evidence="9" type="ORF">NOI20_15495</name>
</gene>
<comment type="catalytic activity">
    <reaction evidence="1">
        <text>ATP-independent breakage of single-stranded DNA, followed by passage and rejoining.</text>
        <dbReference type="EC" id="5.6.2.1"/>
    </reaction>
</comment>
<dbReference type="Proteomes" id="UP001227162">
    <property type="component" value="Unassembled WGS sequence"/>
</dbReference>
<dbReference type="InterPro" id="IPR049331">
    <property type="entry name" value="Top1B_N_bact"/>
</dbReference>
<sequence>MKDLPDLTYYPDDRPGISRRRCGRGFTYIAADGTRIERGKERRRIEALAVPPAYEGVWISPRVDGHLQATGRDARARKQYRYHPDWTAFRARAKYDQLADFGRALPRLRRAILAELRRSDPGDQPFALAAVLALLDRAAIRVGNRDYARENGSYGATTLKGAHMRLDGGVLRLRFTGKGGTKIKTELRDKTLERALSRLDDLPGAELITWLDEDGTPRGLRSDEVNAYLAERTGHAGLTAKTFRTWNGTVAALEAALACHRDAGRVTIKGMAEAAAERLHNTPTIARTSYIHPQVIALAEDETAVPDIRDAAPMIDGLRKAEAQLLFLLDGT</sequence>
<evidence type="ECO:0000256" key="5">
    <source>
        <dbReference type="ARBA" id="ARBA00023125"/>
    </source>
</evidence>
<dbReference type="EC" id="5.6.2.1" evidence="3"/>
<dbReference type="SUPFAM" id="SSF56349">
    <property type="entry name" value="DNA breaking-rejoining enzymes"/>
    <property type="match status" value="1"/>
</dbReference>
<evidence type="ECO:0000259" key="8">
    <source>
        <dbReference type="Pfam" id="PF21338"/>
    </source>
</evidence>